<keyword evidence="2" id="KW-1185">Reference proteome</keyword>
<accession>A0A023B284</accession>
<dbReference type="VEuPathDB" id="CryptoDB:GNI_128290"/>
<dbReference type="GeneID" id="22914490"/>
<protein>
    <recommendedName>
        <fullName evidence="3">Eukaryotic translation initiation factor 3 subunit L</fullName>
    </recommendedName>
</protein>
<gene>
    <name evidence="1" type="ORF">GNI_128290</name>
</gene>
<dbReference type="Proteomes" id="UP000019763">
    <property type="component" value="Unassembled WGS sequence"/>
</dbReference>
<dbReference type="RefSeq" id="XP_011132069.1">
    <property type="nucleotide sequence ID" value="XM_011133767.1"/>
</dbReference>
<name>A0A023B284_GRENI</name>
<dbReference type="EMBL" id="AFNH02000958">
    <property type="protein sequence ID" value="EZG48817.1"/>
    <property type="molecule type" value="Genomic_DNA"/>
</dbReference>
<proteinExistence type="predicted"/>
<comment type="caution">
    <text evidence="1">The sequence shown here is derived from an EMBL/GenBank/DDBJ whole genome shotgun (WGS) entry which is preliminary data.</text>
</comment>
<sequence length="431" mass="48713">MAIGEQAEAFINELAAGLSDPIKLREIYQNRLNVDEWPKIEEVLDHIPDQSKLFYILYQDIRLRAISEDESTWGEKLSIYHNYRLLLEAFSNPDLNDAPNLPVDWLWDSFGFLLSSFVQSTNEKWLLLRTNRSICESLDENEKSAFQTLWDPSTIEELLCSLLPSGSNMKHVAKATLGIYYFAVCDFHAGYEMLCALERDLQLSSAESHYQRSDRQRLNRLMGPSVVYYKALYKMMIGHFTEASKVLGRRNSGANNYGTAIENTGLRLVQGDSRTLGLISICETLSTSTDKSDIPVEEVFRSALIPLCSASKCAGWEFVDSQLCLEERVVPTFMRAYSIAKEKGELVSLANLYHNVTLEKIGKVANKSSTFKNPGGIETIRADLLDNSNLYLTGNSVNIQTVVKQETYTDTFNKQVMRGKELLEVLNGMKA</sequence>
<organism evidence="1 2">
    <name type="scientific">Gregarina niphandrodes</name>
    <name type="common">Septate eugregarine</name>
    <dbReference type="NCBI Taxonomy" id="110365"/>
    <lineage>
        <taxon>Eukaryota</taxon>
        <taxon>Sar</taxon>
        <taxon>Alveolata</taxon>
        <taxon>Apicomplexa</taxon>
        <taxon>Conoidasida</taxon>
        <taxon>Gregarinasina</taxon>
        <taxon>Eugregarinorida</taxon>
        <taxon>Gregarinidae</taxon>
        <taxon>Gregarina</taxon>
    </lineage>
</organism>
<dbReference type="AlphaFoldDB" id="A0A023B284"/>
<evidence type="ECO:0000313" key="1">
    <source>
        <dbReference type="EMBL" id="EZG48817.1"/>
    </source>
</evidence>
<evidence type="ECO:0000313" key="2">
    <source>
        <dbReference type="Proteomes" id="UP000019763"/>
    </source>
</evidence>
<reference evidence="1" key="1">
    <citation type="submission" date="2013-12" db="EMBL/GenBank/DDBJ databases">
        <authorList>
            <person name="Omoto C.K."/>
            <person name="Sibley D."/>
            <person name="Venepally P."/>
            <person name="Hadjithomas M."/>
            <person name="Karamycheva S."/>
            <person name="Brunk B."/>
            <person name="Roos D."/>
            <person name="Caler E."/>
            <person name="Lorenzi H."/>
        </authorList>
    </citation>
    <scope>NUCLEOTIDE SEQUENCE</scope>
</reference>
<evidence type="ECO:0008006" key="3">
    <source>
        <dbReference type="Google" id="ProtNLM"/>
    </source>
</evidence>